<feature type="region of interest" description="Disordered" evidence="1">
    <location>
        <begin position="165"/>
        <end position="197"/>
    </location>
</feature>
<protein>
    <submittedName>
        <fullName evidence="2">Uncharacterized protein</fullName>
    </submittedName>
</protein>
<dbReference type="AlphaFoldDB" id="A0A5S9R9A7"/>
<dbReference type="EMBL" id="CACSIP010000055">
    <property type="protein sequence ID" value="CAA0134573.1"/>
    <property type="molecule type" value="Genomic_DNA"/>
</dbReference>
<name>A0A5S9R9A7_MYCVN</name>
<keyword evidence="3" id="KW-1185">Reference proteome</keyword>
<evidence type="ECO:0000256" key="1">
    <source>
        <dbReference type="SAM" id="MobiDB-lite"/>
    </source>
</evidence>
<proteinExistence type="predicted"/>
<feature type="compositionally biased region" description="Basic residues" evidence="1">
    <location>
        <begin position="168"/>
        <end position="181"/>
    </location>
</feature>
<accession>A0A5S9R9A7</accession>
<reference evidence="2 3" key="1">
    <citation type="submission" date="2019-11" db="EMBL/GenBank/DDBJ databases">
        <authorList>
            <person name="Holert J."/>
        </authorList>
    </citation>
    <scope>NUCLEOTIDE SEQUENCE [LARGE SCALE GENOMIC DNA]</scope>
    <source>
        <strain evidence="2">BC8_1</strain>
    </source>
</reference>
<gene>
    <name evidence="2" type="ORF">AELLOGFF_06391</name>
</gene>
<sequence>MQSHQLLQWRPDKHLVAAVLAVPKSHIPMTEMPDMDRCYLVAGLTMAGLTAEDIAERTGCSRRLVMTIRADPRTVMAAVASDDNFELERDLRTERCQHAATRGELAEVRRALERVTHQRDDMLDQLQVKGRVDSFPRCGHERVGYNVYSRNGVDYCRKCRREWDATKRKPRPSTRKNRRSVRNNGNILHNPGLGSAP</sequence>
<evidence type="ECO:0000313" key="3">
    <source>
        <dbReference type="Proteomes" id="UP000430146"/>
    </source>
</evidence>
<evidence type="ECO:0000313" key="2">
    <source>
        <dbReference type="EMBL" id="CAA0134573.1"/>
    </source>
</evidence>
<dbReference type="Proteomes" id="UP000430146">
    <property type="component" value="Unassembled WGS sequence"/>
</dbReference>
<organism evidence="2 3">
    <name type="scientific">Mycolicibacterium vanbaalenii</name>
    <name type="common">Mycobacterium vanbaalenii</name>
    <dbReference type="NCBI Taxonomy" id="110539"/>
    <lineage>
        <taxon>Bacteria</taxon>
        <taxon>Bacillati</taxon>
        <taxon>Actinomycetota</taxon>
        <taxon>Actinomycetes</taxon>
        <taxon>Mycobacteriales</taxon>
        <taxon>Mycobacteriaceae</taxon>
        <taxon>Mycolicibacterium</taxon>
    </lineage>
</organism>